<dbReference type="InterPro" id="IPR050524">
    <property type="entry name" value="APC_YAT"/>
</dbReference>
<feature type="domain" description="Amino acid permease/ SLC12A" evidence="8">
    <location>
        <begin position="43"/>
        <end position="493"/>
    </location>
</feature>
<dbReference type="PROSITE" id="PS00218">
    <property type="entry name" value="AMINO_ACID_PERMEASE_1"/>
    <property type="match status" value="1"/>
</dbReference>
<dbReference type="GO" id="GO:0016020">
    <property type="term" value="C:membrane"/>
    <property type="evidence" value="ECO:0007669"/>
    <property type="project" value="UniProtKB-SubCell"/>
</dbReference>
<feature type="transmembrane region" description="Helical" evidence="7">
    <location>
        <begin position="183"/>
        <end position="205"/>
    </location>
</feature>
<keyword evidence="5 7" id="KW-1133">Transmembrane helix</keyword>
<dbReference type="PANTHER" id="PTHR43341">
    <property type="entry name" value="AMINO ACID PERMEASE"/>
    <property type="match status" value="1"/>
</dbReference>
<keyword evidence="2" id="KW-0813">Transport</keyword>
<dbReference type="GO" id="GO:0015171">
    <property type="term" value="F:amino acid transmembrane transporter activity"/>
    <property type="evidence" value="ECO:0007669"/>
    <property type="project" value="TreeGrafter"/>
</dbReference>
<organism evidence="9 10">
    <name type="scientific">Xylaria grammica</name>
    <dbReference type="NCBI Taxonomy" id="363999"/>
    <lineage>
        <taxon>Eukaryota</taxon>
        <taxon>Fungi</taxon>
        <taxon>Dikarya</taxon>
        <taxon>Ascomycota</taxon>
        <taxon>Pezizomycotina</taxon>
        <taxon>Sordariomycetes</taxon>
        <taxon>Xylariomycetidae</taxon>
        <taxon>Xylariales</taxon>
        <taxon>Xylariaceae</taxon>
        <taxon>Xylaria</taxon>
    </lineage>
</organism>
<feature type="transmembrane region" description="Helical" evidence="7">
    <location>
        <begin position="46"/>
        <end position="65"/>
    </location>
</feature>
<gene>
    <name evidence="9" type="ORF">EKO27_g1068</name>
</gene>
<feature type="transmembrane region" description="Helical" evidence="7">
    <location>
        <begin position="558"/>
        <end position="578"/>
    </location>
</feature>
<accession>A0A439DI31</accession>
<dbReference type="EMBL" id="RYZI01000015">
    <property type="protein sequence ID" value="RWA14051.1"/>
    <property type="molecule type" value="Genomic_DNA"/>
</dbReference>
<feature type="transmembrane region" description="Helical" evidence="7">
    <location>
        <begin position="152"/>
        <end position="171"/>
    </location>
</feature>
<feature type="transmembrane region" description="Helical" evidence="7">
    <location>
        <begin position="270"/>
        <end position="289"/>
    </location>
</feature>
<dbReference type="Proteomes" id="UP000286045">
    <property type="component" value="Unassembled WGS sequence"/>
</dbReference>
<dbReference type="Gene3D" id="1.20.1740.10">
    <property type="entry name" value="Amino acid/polyamine transporter I"/>
    <property type="match status" value="1"/>
</dbReference>
<dbReference type="InterPro" id="IPR004840">
    <property type="entry name" value="Amino_acid_permease_CS"/>
</dbReference>
<dbReference type="Pfam" id="PF00324">
    <property type="entry name" value="AA_permease"/>
    <property type="match status" value="1"/>
</dbReference>
<evidence type="ECO:0000313" key="9">
    <source>
        <dbReference type="EMBL" id="RWA14051.1"/>
    </source>
</evidence>
<evidence type="ECO:0000256" key="1">
    <source>
        <dbReference type="ARBA" id="ARBA00004141"/>
    </source>
</evidence>
<dbReference type="InterPro" id="IPR004841">
    <property type="entry name" value="AA-permease/SLC12A_dom"/>
</dbReference>
<evidence type="ECO:0000259" key="8">
    <source>
        <dbReference type="Pfam" id="PF00324"/>
    </source>
</evidence>
<feature type="transmembrane region" description="Helical" evidence="7">
    <location>
        <begin position="71"/>
        <end position="91"/>
    </location>
</feature>
<dbReference type="PANTHER" id="PTHR43341:SF26">
    <property type="entry name" value="GENERAL AMINO ACID PERMEASE AGP3"/>
    <property type="match status" value="1"/>
</dbReference>
<protein>
    <recommendedName>
        <fullName evidence="8">Amino acid permease/ SLC12A domain-containing protein</fullName>
    </recommendedName>
</protein>
<dbReference type="AlphaFoldDB" id="A0A439DI31"/>
<evidence type="ECO:0000256" key="3">
    <source>
        <dbReference type="ARBA" id="ARBA00022692"/>
    </source>
</evidence>
<evidence type="ECO:0000313" key="10">
    <source>
        <dbReference type="Proteomes" id="UP000286045"/>
    </source>
</evidence>
<comment type="caution">
    <text evidence="9">The sequence shown here is derived from an EMBL/GenBank/DDBJ whole genome shotgun (WGS) entry which is preliminary data.</text>
</comment>
<evidence type="ECO:0000256" key="5">
    <source>
        <dbReference type="ARBA" id="ARBA00022989"/>
    </source>
</evidence>
<feature type="transmembrane region" description="Helical" evidence="7">
    <location>
        <begin position="469"/>
        <end position="488"/>
    </location>
</feature>
<evidence type="ECO:0000256" key="4">
    <source>
        <dbReference type="ARBA" id="ARBA00022970"/>
    </source>
</evidence>
<feature type="transmembrane region" description="Helical" evidence="7">
    <location>
        <begin position="393"/>
        <end position="414"/>
    </location>
</feature>
<comment type="subcellular location">
    <subcellularLocation>
        <location evidence="1">Membrane</location>
        <topology evidence="1">Multi-pass membrane protein</topology>
    </subcellularLocation>
</comment>
<evidence type="ECO:0000256" key="6">
    <source>
        <dbReference type="ARBA" id="ARBA00023136"/>
    </source>
</evidence>
<feature type="transmembrane region" description="Helical" evidence="7">
    <location>
        <begin position="435"/>
        <end position="457"/>
    </location>
</feature>
<keyword evidence="10" id="KW-1185">Reference proteome</keyword>
<dbReference type="STRING" id="363999.A0A439DI31"/>
<keyword evidence="4" id="KW-0029">Amino-acid transport</keyword>
<feature type="transmembrane region" description="Helical" evidence="7">
    <location>
        <begin position="364"/>
        <end position="381"/>
    </location>
</feature>
<evidence type="ECO:0000256" key="2">
    <source>
        <dbReference type="ARBA" id="ARBA00022448"/>
    </source>
</evidence>
<reference evidence="9 10" key="1">
    <citation type="submission" date="2018-12" db="EMBL/GenBank/DDBJ databases">
        <title>Draft genome sequence of Xylaria grammica IHI A82.</title>
        <authorList>
            <person name="Buettner E."/>
            <person name="Kellner H."/>
        </authorList>
    </citation>
    <scope>NUCLEOTIDE SEQUENCE [LARGE SCALE GENOMIC DNA]</scope>
    <source>
        <strain evidence="9 10">IHI A82</strain>
    </source>
</reference>
<feature type="transmembrane region" description="Helical" evidence="7">
    <location>
        <begin position="319"/>
        <end position="344"/>
    </location>
</feature>
<sequence length="853" mass="92070">MSFKMSTSKDPSALGPLDVDSDRMDFQAIDPDSGVKRGLKTRHLSMMALAGIIGPGLLVGSGGALANGGPAALIIGFGLIGIVAFSVMQSVGELTTLYPSGGAFTTLADRMVDPAFGAAVGWNYFIIWFTVLANEYNVVSSILSFWSDKVPLWGYFLLLWSAFLAFQFLGVESFGEAEFWLALLKVAGLIAYYIFAIVYASGGVVGADAIGFRYWNDPGAFTNGFAGVAKVFVFASTFYAGVESVAVAATETKNPGVAVPLAIRQVFGRIIFVYLGAAFFFGLTCPANADGLINGASRALKSPMTIAIQNAGWEGGVHLINAFILVTCISAINSSIYIASRTVLFMAQDGKAPKFLGRTDRRGVPVPAIIFANLFGALALLNVSSSAANAYDYIINLSGVSTFIVWGSISFIHIRFREAWQAQGYQIDDLPFKSLWYPWNAWFGLLANIALTLLQGWTTFAPFNAGNFVDAYILLPVFVLIFVGFKLWNKTRFWRLDEVDLLSGRRRDLEDTTGPEVEAKPQSWDLITTLSSYLPTAKGFLFVQPPEIDREENCNMKFSALFGALLFELIFQPFAFALGQAASNIRSIYLFKDVLKSDTTSLKTSGFNSVIMFGVGILGNGDIMYYSNTPGSSDVLAASNGTYVGGDALAAKVQSFKTGTTGINRVEISMNSQHVKDLMANPGPGSSTPLYRNFAALKTAWGLDAVNNDDESLYDVSSTVKFAKMLGEIGYKYTIAPYTNSGFWVSLISQTNSGLADPNLLLDRVYLQCYDGGAGNNPSSWANTLGLKVVPLVWVTNDSKPSQGTTVAQARTKFTSWNSVGGLAGGGYWNDYDIEKNGLSYSQYGGVLTSIFP</sequence>
<feature type="transmembrane region" description="Helical" evidence="7">
    <location>
        <begin position="225"/>
        <end position="249"/>
    </location>
</feature>
<evidence type="ECO:0000256" key="7">
    <source>
        <dbReference type="SAM" id="Phobius"/>
    </source>
</evidence>
<feature type="transmembrane region" description="Helical" evidence="7">
    <location>
        <begin position="112"/>
        <end position="132"/>
    </location>
</feature>
<keyword evidence="3 7" id="KW-0812">Transmembrane</keyword>
<proteinExistence type="predicted"/>
<name>A0A439DI31_9PEZI</name>
<keyword evidence="6 7" id="KW-0472">Membrane</keyword>
<dbReference type="FunFam" id="1.20.1740.10:FF:000001">
    <property type="entry name" value="Amino acid permease"/>
    <property type="match status" value="1"/>
</dbReference>